<dbReference type="RefSeq" id="WP_274198442.1">
    <property type="nucleotide sequence ID" value="NZ_JAQZAO010000001.1"/>
</dbReference>
<protein>
    <submittedName>
        <fullName evidence="1">Uncharacterized protein</fullName>
    </submittedName>
</protein>
<dbReference type="Proteomes" id="UP001300763">
    <property type="component" value="Unassembled WGS sequence"/>
</dbReference>
<organism evidence="1 2">
    <name type="scientific">Actinomycetospora lemnae</name>
    <dbReference type="NCBI Taxonomy" id="3019891"/>
    <lineage>
        <taxon>Bacteria</taxon>
        <taxon>Bacillati</taxon>
        <taxon>Actinomycetota</taxon>
        <taxon>Actinomycetes</taxon>
        <taxon>Pseudonocardiales</taxon>
        <taxon>Pseudonocardiaceae</taxon>
        <taxon>Actinomycetospora</taxon>
    </lineage>
</organism>
<name>A0ABT5SM56_9PSEU</name>
<proteinExistence type="predicted"/>
<gene>
    <name evidence="1" type="ORF">PGB27_00890</name>
</gene>
<evidence type="ECO:0000313" key="2">
    <source>
        <dbReference type="Proteomes" id="UP001300763"/>
    </source>
</evidence>
<evidence type="ECO:0000313" key="1">
    <source>
        <dbReference type="EMBL" id="MDD7963889.1"/>
    </source>
</evidence>
<keyword evidence="2" id="KW-1185">Reference proteome</keyword>
<sequence length="192" mass="19953">MAGHDATVPGTTVLTRRPGWWEALVGPGAGPVESAGTVASAVAGAVLAPALARRPVGHAARLVLRVLAADLWGGAWCLNTPAGARWYGRPERGGRERSAFAAAHVHPFVVAALDPRPRFDRALAQYAYVLVATAVLGRVGHRRAAAVLATLGGLALDRWWRVSDVAPWSGPVIAVKLLAGHAGGGVLVRPVR</sequence>
<dbReference type="EMBL" id="JAQZAO010000001">
    <property type="protein sequence ID" value="MDD7963889.1"/>
    <property type="molecule type" value="Genomic_DNA"/>
</dbReference>
<comment type="caution">
    <text evidence="1">The sequence shown here is derived from an EMBL/GenBank/DDBJ whole genome shotgun (WGS) entry which is preliminary data.</text>
</comment>
<accession>A0ABT5SM56</accession>
<reference evidence="1 2" key="1">
    <citation type="submission" date="2023-02" db="EMBL/GenBank/DDBJ databases">
        <title>Genome sequencing required for Actinomycetospora new species description.</title>
        <authorList>
            <person name="Saimee Y."/>
            <person name="Duangmal K."/>
        </authorList>
    </citation>
    <scope>NUCLEOTIDE SEQUENCE [LARGE SCALE GENOMIC DNA]</scope>
    <source>
        <strain evidence="1 2">DW7H6</strain>
    </source>
</reference>